<dbReference type="Proteomes" id="UP000266934">
    <property type="component" value="Chromosome"/>
</dbReference>
<dbReference type="GO" id="GO:0055085">
    <property type="term" value="P:transmembrane transport"/>
    <property type="evidence" value="ECO:0007669"/>
    <property type="project" value="InterPro"/>
</dbReference>
<evidence type="ECO:0000313" key="2">
    <source>
        <dbReference type="EMBL" id="BBF93317.1"/>
    </source>
</evidence>
<sequence>MRIRSARAAEVTLRLHHFLPPTTSGQVGFLAPWAKKIEAESEGRIRIDIFPSMQLGGKPPQLYDQVRDGVADLVWTLPGYTAGRFPILETFELPFVADRSARVNALAVQDFADAFLGAELGEVKPLCVWAHDGGVIHSSRQVAKLEDMKGLKLRFPSRLSGEALKALGAQAIGMPVPQVPEALSQRVIDGAVVPWEVVPAVKLQELVKFHTEFAGSPTFYVATFVLAMNRARYENLPAELRAVIDANSGLAAAAMAGRSWDAASAEVSERVRKRGNTITTLPPEEVARWRTTTEPVVSAWLAQMAARGLDGQRYLDAARAAIAKFAAA</sequence>
<keyword evidence="1" id="KW-0732">Signal</keyword>
<dbReference type="Pfam" id="PF03480">
    <property type="entry name" value="DctP"/>
    <property type="match status" value="1"/>
</dbReference>
<protein>
    <submittedName>
        <fullName evidence="2">C4-dicarboxylate ABC transporter substrate-binding protein</fullName>
    </submittedName>
</protein>
<dbReference type="PANTHER" id="PTHR33376">
    <property type="match status" value="1"/>
</dbReference>
<reference evidence="2 3" key="1">
    <citation type="submission" date="2018-08" db="EMBL/GenBank/DDBJ databases">
        <title>Complete genome sequencing of Blastochloris tepida GI.</title>
        <authorList>
            <person name="Tsukatani Y."/>
            <person name="Mori H."/>
        </authorList>
    </citation>
    <scope>NUCLEOTIDE SEQUENCE [LARGE SCALE GENOMIC DNA]</scope>
    <source>
        <strain evidence="2 3">GI</strain>
    </source>
</reference>
<keyword evidence="3" id="KW-1185">Reference proteome</keyword>
<accession>A0A348G184</accession>
<dbReference type="CDD" id="cd13665">
    <property type="entry name" value="PBP2_TRAP_Dctp3_4"/>
    <property type="match status" value="1"/>
</dbReference>
<dbReference type="AlphaFoldDB" id="A0A348G184"/>
<dbReference type="InterPro" id="IPR038404">
    <property type="entry name" value="TRAP_DctP_sf"/>
</dbReference>
<organism evidence="2 3">
    <name type="scientific">Blastochloris tepida</name>
    <dbReference type="NCBI Taxonomy" id="2233851"/>
    <lineage>
        <taxon>Bacteria</taxon>
        <taxon>Pseudomonadati</taxon>
        <taxon>Pseudomonadota</taxon>
        <taxon>Alphaproteobacteria</taxon>
        <taxon>Hyphomicrobiales</taxon>
        <taxon>Blastochloridaceae</taxon>
        <taxon>Blastochloris</taxon>
    </lineage>
</organism>
<evidence type="ECO:0000256" key="1">
    <source>
        <dbReference type="ARBA" id="ARBA00022729"/>
    </source>
</evidence>
<dbReference type="EMBL" id="AP018907">
    <property type="protein sequence ID" value="BBF93317.1"/>
    <property type="molecule type" value="Genomic_DNA"/>
</dbReference>
<dbReference type="KEGG" id="blag:BLTE_20020"/>
<gene>
    <name evidence="2" type="ORF">BLTE_20020</name>
</gene>
<dbReference type="InterPro" id="IPR018389">
    <property type="entry name" value="DctP_fam"/>
</dbReference>
<proteinExistence type="predicted"/>
<dbReference type="PANTHER" id="PTHR33376:SF15">
    <property type="entry name" value="BLL6794 PROTEIN"/>
    <property type="match status" value="1"/>
</dbReference>
<evidence type="ECO:0000313" key="3">
    <source>
        <dbReference type="Proteomes" id="UP000266934"/>
    </source>
</evidence>
<dbReference type="NCBIfam" id="NF037995">
    <property type="entry name" value="TRAP_S1"/>
    <property type="match status" value="1"/>
</dbReference>
<dbReference type="Gene3D" id="3.40.190.170">
    <property type="entry name" value="Bacterial extracellular solute-binding protein, family 7"/>
    <property type="match status" value="1"/>
</dbReference>
<name>A0A348G184_9HYPH</name>